<organism evidence="1 2">
    <name type="scientific">Bacillus badius</name>
    <dbReference type="NCBI Taxonomy" id="1455"/>
    <lineage>
        <taxon>Bacteria</taxon>
        <taxon>Bacillati</taxon>
        <taxon>Bacillota</taxon>
        <taxon>Bacilli</taxon>
        <taxon>Bacillales</taxon>
        <taxon>Bacillaceae</taxon>
        <taxon>Pseudobacillus</taxon>
    </lineage>
</organism>
<accession>A0ABR5AQR1</accession>
<name>A0ABR5AQR1_BACBA</name>
<keyword evidence="2" id="KW-1185">Reference proteome</keyword>
<evidence type="ECO:0000313" key="1">
    <source>
        <dbReference type="EMBL" id="KIL73709.1"/>
    </source>
</evidence>
<gene>
    <name evidence="1" type="ORF">SD77_2986</name>
</gene>
<comment type="caution">
    <text evidence="1">The sequence shown here is derived from an EMBL/GenBank/DDBJ whole genome shotgun (WGS) entry which is preliminary data.</text>
</comment>
<evidence type="ECO:0000313" key="2">
    <source>
        <dbReference type="Proteomes" id="UP000031982"/>
    </source>
</evidence>
<reference evidence="1 2" key="1">
    <citation type="submission" date="2015-01" db="EMBL/GenBank/DDBJ databases">
        <title>Genome Assembly of Bacillus badius MTCC 1458.</title>
        <authorList>
            <person name="Verma A."/>
            <person name="Khatri I."/>
            <person name="Mual P."/>
            <person name="Subramanian S."/>
            <person name="Krishnamurthi S."/>
        </authorList>
    </citation>
    <scope>NUCLEOTIDE SEQUENCE [LARGE SCALE GENOMIC DNA]</scope>
    <source>
        <strain evidence="1 2">MTCC 1458</strain>
    </source>
</reference>
<dbReference type="EMBL" id="JXLP01000028">
    <property type="protein sequence ID" value="KIL73709.1"/>
    <property type="molecule type" value="Genomic_DNA"/>
</dbReference>
<sequence length="56" mass="6577">MYLVFIPNMFGAGHKVEEFEHLDEAKERVKEVVEKGCRSVRIAREMPMKLKVEVEI</sequence>
<dbReference type="RefSeq" id="WP_156141536.1">
    <property type="nucleotide sequence ID" value="NZ_JARTHD010000005.1"/>
</dbReference>
<dbReference type="Proteomes" id="UP000031982">
    <property type="component" value="Unassembled WGS sequence"/>
</dbReference>
<proteinExistence type="predicted"/>
<protein>
    <submittedName>
        <fullName evidence="1">Uncharacterized protein</fullName>
    </submittedName>
</protein>